<feature type="region of interest" description="Disordered" evidence="1">
    <location>
        <begin position="1"/>
        <end position="37"/>
    </location>
</feature>
<evidence type="ECO:0000313" key="3">
    <source>
        <dbReference type="Proteomes" id="UP001064971"/>
    </source>
</evidence>
<feature type="compositionally biased region" description="Basic and acidic residues" evidence="1">
    <location>
        <begin position="17"/>
        <end position="26"/>
    </location>
</feature>
<gene>
    <name evidence="2" type="ORF">DAETH_27740</name>
</gene>
<keyword evidence="3" id="KW-1185">Reference proteome</keyword>
<organism evidence="2 3">
    <name type="scientific">Deinococcus aetherius</name>
    <dbReference type="NCBI Taxonomy" id="200252"/>
    <lineage>
        <taxon>Bacteria</taxon>
        <taxon>Thermotogati</taxon>
        <taxon>Deinococcota</taxon>
        <taxon>Deinococci</taxon>
        <taxon>Deinococcales</taxon>
        <taxon>Deinococcaceae</taxon>
        <taxon>Deinococcus</taxon>
    </lineage>
</organism>
<dbReference type="Proteomes" id="UP001064971">
    <property type="component" value="Chromosome"/>
</dbReference>
<dbReference type="Pfam" id="PF11213">
    <property type="entry name" value="DUF3006"/>
    <property type="match status" value="1"/>
</dbReference>
<dbReference type="EMBL" id="AP026560">
    <property type="protein sequence ID" value="BDP42805.1"/>
    <property type="molecule type" value="Genomic_DNA"/>
</dbReference>
<feature type="region of interest" description="Disordered" evidence="1">
    <location>
        <begin position="91"/>
        <end position="120"/>
    </location>
</feature>
<feature type="compositionally biased region" description="Basic and acidic residues" evidence="1">
    <location>
        <begin position="92"/>
        <end position="104"/>
    </location>
</feature>
<reference evidence="2" key="1">
    <citation type="submission" date="2022-07" db="EMBL/GenBank/DDBJ databases">
        <title>Complete Genome Sequence of the Radioresistant Bacterium Deinococcus aetherius ST0316, Isolated from the Air Dust collected in Lower Stratosphere above Japan.</title>
        <authorList>
            <person name="Satoh K."/>
            <person name="Hagiwara K."/>
            <person name="Katsumata K."/>
            <person name="Kubo A."/>
            <person name="Yokobori S."/>
            <person name="Yamagishi A."/>
            <person name="Oono Y."/>
            <person name="Narumi I."/>
        </authorList>
    </citation>
    <scope>NUCLEOTIDE SEQUENCE</scope>
    <source>
        <strain evidence="2">ST0316</strain>
    </source>
</reference>
<feature type="compositionally biased region" description="Basic residues" evidence="1">
    <location>
        <begin position="1"/>
        <end position="11"/>
    </location>
</feature>
<protein>
    <recommendedName>
        <fullName evidence="4">DUF3006 domain-containing protein</fullName>
    </recommendedName>
</protein>
<accession>A0ABN6RHG2</accession>
<sequence length="120" mass="13464">MWHVPKLRRSPRYPVGVKDEERRDSHPPAPERWIVDGIEDGPRGRVARVEREDGRTFDLPLSALPDGVREGDLLAVQDGPDGVTVRLLPGETRARRESAQRNLDRLNAGTPREGEGEITL</sequence>
<evidence type="ECO:0000313" key="2">
    <source>
        <dbReference type="EMBL" id="BDP42805.1"/>
    </source>
</evidence>
<dbReference type="InterPro" id="IPR021377">
    <property type="entry name" value="DUF3006"/>
</dbReference>
<evidence type="ECO:0000256" key="1">
    <source>
        <dbReference type="SAM" id="MobiDB-lite"/>
    </source>
</evidence>
<name>A0ABN6RHG2_9DEIO</name>
<proteinExistence type="predicted"/>
<evidence type="ECO:0008006" key="4">
    <source>
        <dbReference type="Google" id="ProtNLM"/>
    </source>
</evidence>